<dbReference type="EMBL" id="UAVW01000015">
    <property type="protein sequence ID" value="SQB14478.1"/>
    <property type="molecule type" value="Genomic_DNA"/>
</dbReference>
<evidence type="ECO:0000313" key="2">
    <source>
        <dbReference type="Proteomes" id="UP000251853"/>
    </source>
</evidence>
<dbReference type="AlphaFoldDB" id="A0A2X2UDL5"/>
<sequence>MKTLTPIGINKQLVRLRDSLDYATFLEAGKLRKVSVFKADVTDNKIKIYVYLDDTVTGAVKDISLVDKDGDVIAIAKREFTKPRTKGIYSVFAYTFVEVEDPDAPIMTGGESK</sequence>
<organism evidence="1 2">
    <name type="scientific">Enterocloster clostridioformis</name>
    <dbReference type="NCBI Taxonomy" id="1531"/>
    <lineage>
        <taxon>Bacteria</taxon>
        <taxon>Bacillati</taxon>
        <taxon>Bacillota</taxon>
        <taxon>Clostridia</taxon>
        <taxon>Lachnospirales</taxon>
        <taxon>Lachnospiraceae</taxon>
        <taxon>Enterocloster</taxon>
    </lineage>
</organism>
<keyword evidence="2" id="KW-1185">Reference proteome</keyword>
<dbReference type="RefSeq" id="WP_003499872.1">
    <property type="nucleotide sequence ID" value="NZ_JAIWZC010000002.1"/>
</dbReference>
<evidence type="ECO:0000313" key="1">
    <source>
        <dbReference type="EMBL" id="SQB14478.1"/>
    </source>
</evidence>
<reference evidence="1 2" key="1">
    <citation type="submission" date="2018-06" db="EMBL/GenBank/DDBJ databases">
        <authorList>
            <consortium name="Pathogen Informatics"/>
            <person name="Doyle S."/>
        </authorList>
    </citation>
    <scope>NUCLEOTIDE SEQUENCE [LARGE SCALE GENOMIC DNA]</scope>
    <source>
        <strain evidence="1 2">NCTC11224</strain>
    </source>
</reference>
<dbReference type="Proteomes" id="UP000251853">
    <property type="component" value="Unassembled WGS sequence"/>
</dbReference>
<protein>
    <submittedName>
        <fullName evidence="1">Uncharacterized protein</fullName>
    </submittedName>
</protein>
<name>A0A2X2UDL5_9FIRM</name>
<gene>
    <name evidence="1" type="ORF">NCTC11224_03526</name>
</gene>
<proteinExistence type="predicted"/>
<accession>A0A2X2UDL5</accession>